<name>A0AAV9ITC5_CYACA</name>
<proteinExistence type="predicted"/>
<evidence type="ECO:0008006" key="3">
    <source>
        <dbReference type="Google" id="ProtNLM"/>
    </source>
</evidence>
<dbReference type="Proteomes" id="UP001301350">
    <property type="component" value="Unassembled WGS sequence"/>
</dbReference>
<reference evidence="1 2" key="1">
    <citation type="submission" date="2022-07" db="EMBL/GenBank/DDBJ databases">
        <title>Genome-wide signatures of adaptation to extreme environments.</title>
        <authorList>
            <person name="Cho C.H."/>
            <person name="Yoon H.S."/>
        </authorList>
    </citation>
    <scope>NUCLEOTIDE SEQUENCE [LARGE SCALE GENOMIC DNA]</scope>
    <source>
        <strain evidence="1 2">DBV 063 E5</strain>
    </source>
</reference>
<evidence type="ECO:0000313" key="2">
    <source>
        <dbReference type="Proteomes" id="UP001301350"/>
    </source>
</evidence>
<organism evidence="1 2">
    <name type="scientific">Cyanidium caldarium</name>
    <name type="common">Red alga</name>
    <dbReference type="NCBI Taxonomy" id="2771"/>
    <lineage>
        <taxon>Eukaryota</taxon>
        <taxon>Rhodophyta</taxon>
        <taxon>Bangiophyceae</taxon>
        <taxon>Cyanidiales</taxon>
        <taxon>Cyanidiaceae</taxon>
        <taxon>Cyanidium</taxon>
    </lineage>
</organism>
<accession>A0AAV9ITC5</accession>
<comment type="caution">
    <text evidence="1">The sequence shown here is derived from an EMBL/GenBank/DDBJ whole genome shotgun (WGS) entry which is preliminary data.</text>
</comment>
<protein>
    <recommendedName>
        <fullName evidence="3">Mediator of RNA polymerase II transcription subunit 18</fullName>
    </recommendedName>
</protein>
<dbReference type="EMBL" id="JANCYW010000005">
    <property type="protein sequence ID" value="KAK4535494.1"/>
    <property type="molecule type" value="Genomic_DNA"/>
</dbReference>
<gene>
    <name evidence="1" type="ORF">CDCA_CDCA05G1519</name>
</gene>
<evidence type="ECO:0000313" key="1">
    <source>
        <dbReference type="EMBL" id="KAK4535494.1"/>
    </source>
</evidence>
<dbReference type="AlphaFoldDB" id="A0AAV9ITC5"/>
<sequence length="229" mass="25150">MARRVVSIRGAVLADADLPWVLAVAVATCPPSGQLGAFCVYERAYGLADSTRPAALPNLWVRVECDPQGRALDDQAEVEFLSQYDRQLNAPLEGGTMHSASVCVADALPLVQQLLGRPQPFYERRRRGYRFRYRTGELAEIFSLERLREAGKPWCGAHRVAQSHWVVSVQAVVSGGGMQAAAAEVAQRVRQRLQQWAPAVMPLPRSLDAPKDGWLSLRQEAGGGDDVME</sequence>
<keyword evidence="2" id="KW-1185">Reference proteome</keyword>